<dbReference type="AlphaFoldDB" id="A0A5A5TJ57"/>
<keyword evidence="2" id="KW-1185">Reference proteome</keyword>
<reference evidence="1 2" key="1">
    <citation type="submission" date="2019-01" db="EMBL/GenBank/DDBJ databases">
        <title>Draft genome sequence of Dictyobacter sp. Uno17.</title>
        <authorList>
            <person name="Wang C.M."/>
            <person name="Zheng Y."/>
            <person name="Sakai Y."/>
            <person name="Abe K."/>
            <person name="Yokota A."/>
            <person name="Yabe S."/>
        </authorList>
    </citation>
    <scope>NUCLEOTIDE SEQUENCE [LARGE SCALE GENOMIC DNA]</scope>
    <source>
        <strain evidence="1 2">Uno17</strain>
    </source>
</reference>
<dbReference type="RefSeq" id="WP_149404461.1">
    <property type="nucleotide sequence ID" value="NZ_BIXY01000130.1"/>
</dbReference>
<protein>
    <submittedName>
        <fullName evidence="1">Uncharacterized protein</fullName>
    </submittedName>
</protein>
<comment type="caution">
    <text evidence="1">The sequence shown here is derived from an EMBL/GenBank/DDBJ whole genome shotgun (WGS) entry which is preliminary data.</text>
</comment>
<sequence>MRSFNQLVAEYQEHARLTATIDESIVRLHAENVPFMQAAQVLIRVVDFEDARLKLQSYALWENELRLSDTCLQLNEEYKEYVQSSANMEQVIVNLHTQHTCF</sequence>
<organism evidence="1 2">
    <name type="scientific">Dictyobacter arantiisoli</name>
    <dbReference type="NCBI Taxonomy" id="2014874"/>
    <lineage>
        <taxon>Bacteria</taxon>
        <taxon>Bacillati</taxon>
        <taxon>Chloroflexota</taxon>
        <taxon>Ktedonobacteria</taxon>
        <taxon>Ktedonobacterales</taxon>
        <taxon>Dictyobacteraceae</taxon>
        <taxon>Dictyobacter</taxon>
    </lineage>
</organism>
<dbReference type="EMBL" id="BIXY01000130">
    <property type="protein sequence ID" value="GCF11641.1"/>
    <property type="molecule type" value="Genomic_DNA"/>
</dbReference>
<accession>A0A5A5TJ57</accession>
<proteinExistence type="predicted"/>
<gene>
    <name evidence="1" type="ORF">KDI_52050</name>
</gene>
<evidence type="ECO:0000313" key="1">
    <source>
        <dbReference type="EMBL" id="GCF11641.1"/>
    </source>
</evidence>
<dbReference type="Proteomes" id="UP000322530">
    <property type="component" value="Unassembled WGS sequence"/>
</dbReference>
<name>A0A5A5TJ57_9CHLR</name>
<evidence type="ECO:0000313" key="2">
    <source>
        <dbReference type="Proteomes" id="UP000322530"/>
    </source>
</evidence>